<organism evidence="1 2">
    <name type="scientific">Macleaya cordata</name>
    <name type="common">Five-seeded plume-poppy</name>
    <name type="synonym">Bocconia cordata</name>
    <dbReference type="NCBI Taxonomy" id="56857"/>
    <lineage>
        <taxon>Eukaryota</taxon>
        <taxon>Viridiplantae</taxon>
        <taxon>Streptophyta</taxon>
        <taxon>Embryophyta</taxon>
        <taxon>Tracheophyta</taxon>
        <taxon>Spermatophyta</taxon>
        <taxon>Magnoliopsida</taxon>
        <taxon>Ranunculales</taxon>
        <taxon>Papaveraceae</taxon>
        <taxon>Papaveroideae</taxon>
        <taxon>Macleaya</taxon>
    </lineage>
</organism>
<gene>
    <name evidence="1" type="ORF">BVC80_6759g4</name>
</gene>
<dbReference type="EMBL" id="MVGT01000590">
    <property type="protein sequence ID" value="OVA16311.1"/>
    <property type="molecule type" value="Genomic_DNA"/>
</dbReference>
<evidence type="ECO:0000313" key="1">
    <source>
        <dbReference type="EMBL" id="OVA16311.1"/>
    </source>
</evidence>
<protein>
    <submittedName>
        <fullName evidence="1">Uncharacterized protein</fullName>
    </submittedName>
</protein>
<accession>A0A200R0V9</accession>
<comment type="caution">
    <text evidence="1">The sequence shown here is derived from an EMBL/GenBank/DDBJ whole genome shotgun (WGS) entry which is preliminary data.</text>
</comment>
<sequence length="82" mass="10024">MLLAYLLKSCTTRFFFWSKRLSDKKENQIYKLRDLLAGDMVKLREFEAKRKTAKKNLERFDVPELEEALVYFKEDRKTEWLI</sequence>
<dbReference type="InParanoid" id="A0A200R0V9"/>
<name>A0A200R0V9_MACCD</name>
<reference evidence="1 2" key="1">
    <citation type="journal article" date="2017" name="Mol. Plant">
        <title>The Genome of Medicinal Plant Macleaya cordata Provides New Insights into Benzylisoquinoline Alkaloids Metabolism.</title>
        <authorList>
            <person name="Liu X."/>
            <person name="Liu Y."/>
            <person name="Huang P."/>
            <person name="Ma Y."/>
            <person name="Qing Z."/>
            <person name="Tang Q."/>
            <person name="Cao H."/>
            <person name="Cheng P."/>
            <person name="Zheng Y."/>
            <person name="Yuan Z."/>
            <person name="Zhou Y."/>
            <person name="Liu J."/>
            <person name="Tang Z."/>
            <person name="Zhuo Y."/>
            <person name="Zhang Y."/>
            <person name="Yu L."/>
            <person name="Huang J."/>
            <person name="Yang P."/>
            <person name="Peng Q."/>
            <person name="Zhang J."/>
            <person name="Jiang W."/>
            <person name="Zhang Z."/>
            <person name="Lin K."/>
            <person name="Ro D.K."/>
            <person name="Chen X."/>
            <person name="Xiong X."/>
            <person name="Shang Y."/>
            <person name="Huang S."/>
            <person name="Zeng J."/>
        </authorList>
    </citation>
    <scope>NUCLEOTIDE SEQUENCE [LARGE SCALE GENOMIC DNA]</scope>
    <source>
        <strain evidence="2">cv. BLH2017</strain>
        <tissue evidence="1">Root</tissue>
    </source>
</reference>
<dbReference type="AlphaFoldDB" id="A0A200R0V9"/>
<dbReference type="Proteomes" id="UP000195402">
    <property type="component" value="Unassembled WGS sequence"/>
</dbReference>
<evidence type="ECO:0000313" key="2">
    <source>
        <dbReference type="Proteomes" id="UP000195402"/>
    </source>
</evidence>
<proteinExistence type="predicted"/>
<keyword evidence="2" id="KW-1185">Reference proteome</keyword>